<dbReference type="AlphaFoldDB" id="A0A645AHR7"/>
<evidence type="ECO:0000256" key="1">
    <source>
        <dbReference type="ARBA" id="ARBA00005662"/>
    </source>
</evidence>
<dbReference type="InterPro" id="IPR052169">
    <property type="entry name" value="CW_Biosynth-Accessory"/>
</dbReference>
<dbReference type="InterPro" id="IPR029052">
    <property type="entry name" value="Metallo-depent_PP-like"/>
</dbReference>
<name>A0A645AHR7_9ZZZZ</name>
<dbReference type="PANTHER" id="PTHR33393:SF13">
    <property type="entry name" value="PGA BIOSYNTHESIS PROTEIN CAPA"/>
    <property type="match status" value="1"/>
</dbReference>
<evidence type="ECO:0000259" key="2">
    <source>
        <dbReference type="SMART" id="SM00854"/>
    </source>
</evidence>
<dbReference type="SMART" id="SM00854">
    <property type="entry name" value="PGA_cap"/>
    <property type="match status" value="1"/>
</dbReference>
<sequence length="363" mass="40403">MINRGVFVKKSLLILWLSIFVFAIVSCAGFAGPDDGILPPDDAEAVSPEEKNEITISMVGDMIFYWNVEASMKKYGDGYVFEGYGPIMKKSDIVLGNLETSISRRGKPAEDKQYTFRGRPEVLKALKANNFSAVSIANNHVLDFGMDAFLDTLSNLKKHELSYAGGGINREEADKGTIIERKGIKVGFLAFTKVVPVVEWYAKRNKPGIVGAYKVHEQEFVRAIKEMKANCDVLVVSVHWGKEASTEIRDEEKYIGRSMIDAGADIIMGHHPHVVQGIEIYKDKPIFYSLGNFIFTKSKLDISNKTIMATVTVDDKGNISNIEIIPGNIVNGKPTPMEGIERDEFIKYFNGLNVNYTVVNSEK</sequence>
<dbReference type="InterPro" id="IPR019079">
    <property type="entry name" value="Capsule_synth_CapA"/>
</dbReference>
<evidence type="ECO:0000313" key="3">
    <source>
        <dbReference type="EMBL" id="MPM51831.1"/>
    </source>
</evidence>
<accession>A0A645AHR7</accession>
<organism evidence="3">
    <name type="scientific">bioreactor metagenome</name>
    <dbReference type="NCBI Taxonomy" id="1076179"/>
    <lineage>
        <taxon>unclassified sequences</taxon>
        <taxon>metagenomes</taxon>
        <taxon>ecological metagenomes</taxon>
    </lineage>
</organism>
<protein>
    <submittedName>
        <fullName evidence="3">Capsule biosynthesis protein CapA</fullName>
    </submittedName>
</protein>
<dbReference type="SUPFAM" id="SSF56300">
    <property type="entry name" value="Metallo-dependent phosphatases"/>
    <property type="match status" value="1"/>
</dbReference>
<feature type="domain" description="Capsule synthesis protein CapA" evidence="2">
    <location>
        <begin position="55"/>
        <end position="297"/>
    </location>
</feature>
<dbReference type="Pfam" id="PF09587">
    <property type="entry name" value="PGA_cap"/>
    <property type="match status" value="1"/>
</dbReference>
<proteinExistence type="inferred from homology"/>
<dbReference type="CDD" id="cd07381">
    <property type="entry name" value="MPP_CapA"/>
    <property type="match status" value="1"/>
</dbReference>
<comment type="similarity">
    <text evidence="1">Belongs to the CapA family.</text>
</comment>
<dbReference type="PANTHER" id="PTHR33393">
    <property type="entry name" value="POLYGLUTAMINE SYNTHESIS ACCESSORY PROTEIN RV0574C-RELATED"/>
    <property type="match status" value="1"/>
</dbReference>
<dbReference type="EMBL" id="VSSQ01013590">
    <property type="protein sequence ID" value="MPM51831.1"/>
    <property type="molecule type" value="Genomic_DNA"/>
</dbReference>
<comment type="caution">
    <text evidence="3">The sequence shown here is derived from an EMBL/GenBank/DDBJ whole genome shotgun (WGS) entry which is preliminary data.</text>
</comment>
<gene>
    <name evidence="3" type="primary">capA_1</name>
    <name evidence="3" type="ORF">SDC9_98582</name>
</gene>
<dbReference type="PROSITE" id="PS51257">
    <property type="entry name" value="PROKAR_LIPOPROTEIN"/>
    <property type="match status" value="1"/>
</dbReference>
<reference evidence="3" key="1">
    <citation type="submission" date="2019-08" db="EMBL/GenBank/DDBJ databases">
        <authorList>
            <person name="Kucharzyk K."/>
            <person name="Murdoch R.W."/>
            <person name="Higgins S."/>
            <person name="Loffler F."/>
        </authorList>
    </citation>
    <scope>NUCLEOTIDE SEQUENCE</scope>
</reference>
<dbReference type="Gene3D" id="3.60.21.10">
    <property type="match status" value="1"/>
</dbReference>